<dbReference type="OrthoDB" id="273058at2759"/>
<dbReference type="Proteomes" id="UP000419144">
    <property type="component" value="Unassembled WGS sequence"/>
</dbReference>
<feature type="compositionally biased region" description="Polar residues" evidence="1">
    <location>
        <begin position="190"/>
        <end position="203"/>
    </location>
</feature>
<dbReference type="VEuPathDB" id="TriTrypDB:LtaPh_3516000"/>
<feature type="region of interest" description="Disordered" evidence="1">
    <location>
        <begin position="25"/>
        <end position="45"/>
    </location>
</feature>
<proteinExistence type="predicted"/>
<evidence type="ECO:0000256" key="1">
    <source>
        <dbReference type="SAM" id="MobiDB-lite"/>
    </source>
</evidence>
<accession>A0A640KSD2</accession>
<sequence>MSLRRSAVRWQPAYTVLAHRTSITSAETPARHHVRPDARDPSGNSHTWESVVGTFYDEFLLYTQHRSSEVHLTDAAQAAMLRCLDEQRASEALEVYEALCRCGLVGMSHTLRYGTCRTSPTTTVSRTRTSQAFISLDHLAQRALAHLPHRHFQHSMLALLMAAELDVSSSTTDHGDNGRAEASPHGSRDPNLTSHNGYATSTTEDARGRYVEIALLSQAETPSAAEKARIRVQQRLHTLHTTRQLRQPLGKECCLVEMLQLCAPSDAGSRAFTAARQLTDEIEVGPLRTLSHVVLHHPFTHLQPSASWAQQEMHWEEISSSVRAQSLTPADVARLTKIEDAVSPYRQFCRNSLMFLERMVPNWDMVLVRRVAETLVLPASAHSIFPESYRRLRPNAAQRRCSSASVALSARGATFDQMAAPECCTSWTDSATHQLFGDSSFDGHVSPLLRVEYLVKRRVHHNVIVPDTAYVLQRFQQLKQLARHREVIVTHDVFLDLVAAASLFTHPARFHARRVLRDIMCATTTAVTGKASAEARGQLDMEGLKSASRRRNQQQQQSGFTLLGLQDELALLERCPERFYLSDFPSTASLSDWALMGQWTSFSSAACLGDIKYGGCPSVVLVAKELERMIAAHDRGEDFLANNAKTATTSTCVGIDSLVEHILQGNRNVASQKMSLSQQSAGQLFKNRSRGLWARMPVVIATTNDSTRAAAFTVGLDMYPPAGVAP</sequence>
<protein>
    <submittedName>
        <fullName evidence="2">Uncharacterized protein</fullName>
    </submittedName>
</protein>
<feature type="region of interest" description="Disordered" evidence="1">
    <location>
        <begin position="169"/>
        <end position="203"/>
    </location>
</feature>
<dbReference type="AlphaFoldDB" id="A0A640KSD2"/>
<gene>
    <name evidence="2" type="ORF">LtaPh_3516000</name>
</gene>
<reference evidence="2" key="1">
    <citation type="submission" date="2019-11" db="EMBL/GenBank/DDBJ databases">
        <title>Leishmania tarentolae CDS.</title>
        <authorList>
            <person name="Goto Y."/>
            <person name="Yamagishi J."/>
        </authorList>
    </citation>
    <scope>NUCLEOTIDE SEQUENCE [LARGE SCALE GENOMIC DNA]</scope>
    <source>
        <strain evidence="2">Parrot Tar II</strain>
    </source>
</reference>
<evidence type="ECO:0000313" key="2">
    <source>
        <dbReference type="EMBL" id="GET92660.1"/>
    </source>
</evidence>
<organism evidence="2 3">
    <name type="scientific">Leishmania tarentolae</name>
    <name type="common">Sauroleishmania tarentolae</name>
    <dbReference type="NCBI Taxonomy" id="5689"/>
    <lineage>
        <taxon>Eukaryota</taxon>
        <taxon>Discoba</taxon>
        <taxon>Euglenozoa</taxon>
        <taxon>Kinetoplastea</taxon>
        <taxon>Metakinetoplastina</taxon>
        <taxon>Trypanosomatida</taxon>
        <taxon>Trypanosomatidae</taxon>
        <taxon>Leishmaniinae</taxon>
        <taxon>Leishmania</taxon>
        <taxon>lizard Leishmania</taxon>
    </lineage>
</organism>
<name>A0A640KSD2_LEITA</name>
<evidence type="ECO:0000313" key="3">
    <source>
        <dbReference type="Proteomes" id="UP000419144"/>
    </source>
</evidence>
<keyword evidence="3" id="KW-1185">Reference proteome</keyword>
<comment type="caution">
    <text evidence="2">The sequence shown here is derived from an EMBL/GenBank/DDBJ whole genome shotgun (WGS) entry which is preliminary data.</text>
</comment>
<dbReference type="EMBL" id="BLBS01000056">
    <property type="protein sequence ID" value="GET92660.1"/>
    <property type="molecule type" value="Genomic_DNA"/>
</dbReference>